<dbReference type="EMBL" id="JALPTH010000024">
    <property type="protein sequence ID" value="MCK8680196.1"/>
    <property type="molecule type" value="Genomic_DNA"/>
</dbReference>
<keyword evidence="2" id="KW-1185">Reference proteome</keyword>
<evidence type="ECO:0000313" key="1">
    <source>
        <dbReference type="EMBL" id="MCK8680196.1"/>
    </source>
</evidence>
<evidence type="ECO:0008006" key="3">
    <source>
        <dbReference type="Google" id="ProtNLM"/>
    </source>
</evidence>
<comment type="caution">
    <text evidence="1">The sequence shown here is derived from an EMBL/GenBank/DDBJ whole genome shotgun (WGS) entry which is preliminary data.</text>
</comment>
<proteinExistence type="predicted"/>
<dbReference type="Gene3D" id="1.25.10.10">
    <property type="entry name" value="Leucine-rich Repeat Variant"/>
    <property type="match status" value="2"/>
</dbReference>
<sequence>MADGTLAAVDEVPWERVVSEVGRSPAGELRRGLRRLVRKGRQATEEDACEPFERMSYGYSMRATGDGAVLATVLLPVLVALAGDPELGCRTSFVDDLVGLHEEVAGARPEDVDAGWREAWERHAPAIGALLVDQDPAVRREALGLAGGIGGLLERWREERDPAVRLTVLLALGTAAAGSADAGAVERVRAVAEEVLRTGVPVMRAAAVHAWAAFEPRVAVEESELLVEVVCDPDARFEDVWYAPGVQGAFAREDVARWSAQLFEDEPRTQLAFALRLLEEARRTGNAPVCREMLDAVWQVLVVLPSAAAVLLPLAGALLADPDDGVRYRAVHLLAVLGAQAAPYAEELAALVDDPGEAWLLEGTIGDHARWALARIGDQRALPGLVERLCAPYRGAWSRGYVMGDPRLPEVEEVLAPLRTYAEALVPEVRAALAEGGGGGPLTGTFLRVLAAWGPAAAPALPEMVALLGDARYAREAVNALLAMGPAARSAEPAVRGCAHLGEPADHPWVAWACWRLGGDREAALRSVGAEMASAEEPYLGPIRLHGVLRPGGGAVRRAGAPGHGGRG</sequence>
<gene>
    <name evidence="1" type="ORF">M1O15_22905</name>
</gene>
<evidence type="ECO:0000313" key="2">
    <source>
        <dbReference type="Proteomes" id="UP001522868"/>
    </source>
</evidence>
<reference evidence="1 2" key="1">
    <citation type="submission" date="2022-04" db="EMBL/GenBank/DDBJ databases">
        <title>Streptomyces sp. nov. LCR6-01 isolated from Lichen of Dirinaria sp.</title>
        <authorList>
            <person name="Kanchanasin P."/>
            <person name="Tanasupawat S."/>
            <person name="Phongsopitanun W."/>
        </authorList>
    </citation>
    <scope>NUCLEOTIDE SEQUENCE [LARGE SCALE GENOMIC DNA]</scope>
    <source>
        <strain evidence="1 2">LCR6-01</strain>
    </source>
</reference>
<dbReference type="SUPFAM" id="SSF48371">
    <property type="entry name" value="ARM repeat"/>
    <property type="match status" value="1"/>
</dbReference>
<dbReference type="Proteomes" id="UP001522868">
    <property type="component" value="Unassembled WGS sequence"/>
</dbReference>
<organism evidence="1 2">
    <name type="scientific">Streptomyces lichenis</name>
    <dbReference type="NCBI Taxonomy" id="2306967"/>
    <lineage>
        <taxon>Bacteria</taxon>
        <taxon>Bacillati</taxon>
        <taxon>Actinomycetota</taxon>
        <taxon>Actinomycetes</taxon>
        <taxon>Kitasatosporales</taxon>
        <taxon>Streptomycetaceae</taxon>
        <taxon>Streptomyces</taxon>
    </lineage>
</organism>
<dbReference type="InterPro" id="IPR011989">
    <property type="entry name" value="ARM-like"/>
</dbReference>
<dbReference type="InterPro" id="IPR016024">
    <property type="entry name" value="ARM-type_fold"/>
</dbReference>
<accession>A0ABT0IFT7</accession>
<dbReference type="RefSeq" id="WP_248636011.1">
    <property type="nucleotide sequence ID" value="NZ_JALPTH010000024.1"/>
</dbReference>
<name>A0ABT0IFT7_9ACTN</name>
<protein>
    <recommendedName>
        <fullName evidence="3">HEAT repeat domain-containing protein</fullName>
    </recommendedName>
</protein>